<evidence type="ECO:0000313" key="1">
    <source>
        <dbReference type="EMBL" id="JAH85808.1"/>
    </source>
</evidence>
<dbReference type="AlphaFoldDB" id="A0A0E9W8L8"/>
<reference evidence="1" key="1">
    <citation type="submission" date="2014-11" db="EMBL/GenBank/DDBJ databases">
        <authorList>
            <person name="Amaro Gonzalez C."/>
        </authorList>
    </citation>
    <scope>NUCLEOTIDE SEQUENCE</scope>
</reference>
<accession>A0A0E9W8L8</accession>
<dbReference type="EMBL" id="GBXM01022769">
    <property type="protein sequence ID" value="JAH85808.1"/>
    <property type="molecule type" value="Transcribed_RNA"/>
</dbReference>
<organism evidence="1">
    <name type="scientific">Anguilla anguilla</name>
    <name type="common">European freshwater eel</name>
    <name type="synonym">Muraena anguilla</name>
    <dbReference type="NCBI Taxonomy" id="7936"/>
    <lineage>
        <taxon>Eukaryota</taxon>
        <taxon>Metazoa</taxon>
        <taxon>Chordata</taxon>
        <taxon>Craniata</taxon>
        <taxon>Vertebrata</taxon>
        <taxon>Euteleostomi</taxon>
        <taxon>Actinopterygii</taxon>
        <taxon>Neopterygii</taxon>
        <taxon>Teleostei</taxon>
        <taxon>Anguilliformes</taxon>
        <taxon>Anguillidae</taxon>
        <taxon>Anguilla</taxon>
    </lineage>
</organism>
<protein>
    <submittedName>
        <fullName evidence="1">Uncharacterized protein</fullName>
    </submittedName>
</protein>
<reference evidence="1" key="2">
    <citation type="journal article" date="2015" name="Fish Shellfish Immunol.">
        <title>Early steps in the European eel (Anguilla anguilla)-Vibrio vulnificus interaction in the gills: Role of the RtxA13 toxin.</title>
        <authorList>
            <person name="Callol A."/>
            <person name="Pajuelo D."/>
            <person name="Ebbesson L."/>
            <person name="Teles M."/>
            <person name="MacKenzie S."/>
            <person name="Amaro C."/>
        </authorList>
    </citation>
    <scope>NUCLEOTIDE SEQUENCE</scope>
</reference>
<name>A0A0E9W8L8_ANGAN</name>
<proteinExistence type="predicted"/>
<sequence>MRSSIFLPLSVSQYFILGKRGLIS</sequence>